<dbReference type="EMBL" id="KD104648">
    <property type="protein sequence ID" value="EMS60830.1"/>
    <property type="molecule type" value="Genomic_DNA"/>
</dbReference>
<protein>
    <submittedName>
        <fullName evidence="1">Uncharacterized protein</fullName>
    </submittedName>
</protein>
<organism evidence="1">
    <name type="scientific">Triticum urartu</name>
    <name type="common">Red wild einkorn</name>
    <name type="synonym">Crithodium urartu</name>
    <dbReference type="NCBI Taxonomy" id="4572"/>
    <lineage>
        <taxon>Eukaryota</taxon>
        <taxon>Viridiplantae</taxon>
        <taxon>Streptophyta</taxon>
        <taxon>Embryophyta</taxon>
        <taxon>Tracheophyta</taxon>
        <taxon>Spermatophyta</taxon>
        <taxon>Magnoliopsida</taxon>
        <taxon>Liliopsida</taxon>
        <taxon>Poales</taxon>
        <taxon>Poaceae</taxon>
        <taxon>BOP clade</taxon>
        <taxon>Pooideae</taxon>
        <taxon>Triticodae</taxon>
        <taxon>Triticeae</taxon>
        <taxon>Triticinae</taxon>
        <taxon>Triticum</taxon>
    </lineage>
</organism>
<gene>
    <name evidence="1" type="ORF">TRIUR3_32131</name>
</gene>
<proteinExistence type="predicted"/>
<accession>M8A822</accession>
<reference evidence="1" key="1">
    <citation type="journal article" date="2013" name="Nature">
        <title>Draft genome of the wheat A-genome progenitor Triticum urartu.</title>
        <authorList>
            <person name="Ling H.Q."/>
            <person name="Zhao S."/>
            <person name="Liu D."/>
            <person name="Wang J."/>
            <person name="Sun H."/>
            <person name="Zhang C."/>
            <person name="Fan H."/>
            <person name="Li D."/>
            <person name="Dong L."/>
            <person name="Tao Y."/>
            <person name="Gao C."/>
            <person name="Wu H."/>
            <person name="Li Y."/>
            <person name="Cui Y."/>
            <person name="Guo X."/>
            <person name="Zheng S."/>
            <person name="Wang B."/>
            <person name="Yu K."/>
            <person name="Liang Q."/>
            <person name="Yang W."/>
            <person name="Lou X."/>
            <person name="Chen J."/>
            <person name="Feng M."/>
            <person name="Jian J."/>
            <person name="Zhang X."/>
            <person name="Luo G."/>
            <person name="Jiang Y."/>
            <person name="Liu J."/>
            <person name="Wang Z."/>
            <person name="Sha Y."/>
            <person name="Zhang B."/>
            <person name="Wu H."/>
            <person name="Tang D."/>
            <person name="Shen Q."/>
            <person name="Xue P."/>
            <person name="Zou S."/>
            <person name="Wang X."/>
            <person name="Liu X."/>
            <person name="Wang F."/>
            <person name="Yang Y."/>
            <person name="An X."/>
            <person name="Dong Z."/>
            <person name="Zhang K."/>
            <person name="Zhang X."/>
            <person name="Luo M.C."/>
            <person name="Dvorak J."/>
            <person name="Tong Y."/>
            <person name="Wang J."/>
            <person name="Yang H."/>
            <person name="Li Z."/>
            <person name="Wang D."/>
            <person name="Zhang A."/>
            <person name="Wang J."/>
        </authorList>
    </citation>
    <scope>NUCLEOTIDE SEQUENCE</scope>
</reference>
<evidence type="ECO:0000313" key="1">
    <source>
        <dbReference type="EMBL" id="EMS60830.1"/>
    </source>
</evidence>
<dbReference type="AlphaFoldDB" id="M8A822"/>
<name>M8A822_TRIUA</name>
<sequence length="85" mass="9348">MVVVETTDGTIAVASAFHGHQEDRYMKPLNFGRQLLEKDHHHPSSTPLSPIAIALNLMPALVLFDDMLRLAMGLLRSGKALITNL</sequence>